<feature type="signal peptide" evidence="1">
    <location>
        <begin position="1"/>
        <end position="19"/>
    </location>
</feature>
<reference evidence="3 4" key="1">
    <citation type="submission" date="2020-08" db="EMBL/GenBank/DDBJ databases">
        <title>Genomic Encyclopedia of Type Strains, Phase IV (KMG-IV): sequencing the most valuable type-strain genomes for metagenomic binning, comparative biology and taxonomic classification.</title>
        <authorList>
            <person name="Goeker M."/>
        </authorList>
    </citation>
    <scope>NUCLEOTIDE SEQUENCE [LARGE SCALE GENOMIC DNA]</scope>
    <source>
        <strain evidence="3 4">DSM 27471</strain>
    </source>
</reference>
<sequence length="345" mass="39371">MKRLAAFILFAFITLSVFSQVKCTYVPDILGDGFQKTTLDMGVDYSGPVVATLIRKLNPDTTVHKAVLYIHGYDDYFFQKDMANEYIKHGYNFYALDLRKCGRSILPGQIKFDVRNVVEYYGEIDEALQIIHQEKNHWVLLSGHSMGGLVASVYAEDRIGKEKFDALFLDSPFFDWNVSPVVRATILPIAADEGSRHPEKTRKGPDYSLYGESLNKNFKGEWNYNLEWKMLQVPVMTYGWISAMYNAIQRVQDGLHIQKPVLVMISDRSIHPKTWTNDLFKADAVLNVNSIKKYAANIATNVQIIQIHDGMHDLVLSPKPVRDVVYKDLFNYLSTIAPKNSMQAK</sequence>
<evidence type="ECO:0000259" key="2">
    <source>
        <dbReference type="Pfam" id="PF12146"/>
    </source>
</evidence>
<keyword evidence="1" id="KW-0732">Signal</keyword>
<proteinExistence type="predicted"/>
<accession>A0A7W5H1S4</accession>
<dbReference type="AlphaFoldDB" id="A0A7W5H1S4"/>
<dbReference type="InterPro" id="IPR029058">
    <property type="entry name" value="AB_hydrolase_fold"/>
</dbReference>
<feature type="chain" id="PRO_5031439443" evidence="1">
    <location>
        <begin position="20"/>
        <end position="345"/>
    </location>
</feature>
<evidence type="ECO:0000256" key="1">
    <source>
        <dbReference type="SAM" id="SignalP"/>
    </source>
</evidence>
<dbReference type="GO" id="GO:0016787">
    <property type="term" value="F:hydrolase activity"/>
    <property type="evidence" value="ECO:0007669"/>
    <property type="project" value="UniProtKB-KW"/>
</dbReference>
<keyword evidence="3" id="KW-0378">Hydrolase</keyword>
<dbReference type="SUPFAM" id="SSF53474">
    <property type="entry name" value="alpha/beta-Hydrolases"/>
    <property type="match status" value="1"/>
</dbReference>
<dbReference type="Gene3D" id="3.40.50.1820">
    <property type="entry name" value="alpha/beta hydrolase"/>
    <property type="match status" value="1"/>
</dbReference>
<dbReference type="Proteomes" id="UP000544222">
    <property type="component" value="Unassembled WGS sequence"/>
</dbReference>
<dbReference type="InterPro" id="IPR022742">
    <property type="entry name" value="Hydrolase_4"/>
</dbReference>
<organism evidence="3 4">
    <name type="scientific">Microbacter margulisiae</name>
    <dbReference type="NCBI Taxonomy" id="1350067"/>
    <lineage>
        <taxon>Bacteria</taxon>
        <taxon>Pseudomonadati</taxon>
        <taxon>Bacteroidota</taxon>
        <taxon>Bacteroidia</taxon>
        <taxon>Bacteroidales</taxon>
        <taxon>Porphyromonadaceae</taxon>
        <taxon>Microbacter</taxon>
    </lineage>
</organism>
<feature type="domain" description="Serine aminopeptidase S33" evidence="2">
    <location>
        <begin position="63"/>
        <end position="267"/>
    </location>
</feature>
<name>A0A7W5H1S4_9PORP</name>
<gene>
    <name evidence="3" type="ORF">FHX64_002106</name>
</gene>
<dbReference type="InterPro" id="IPR051044">
    <property type="entry name" value="MAG_DAG_Lipase"/>
</dbReference>
<dbReference type="Pfam" id="PF12146">
    <property type="entry name" value="Hydrolase_4"/>
    <property type="match status" value="1"/>
</dbReference>
<dbReference type="EMBL" id="JACHYB010000002">
    <property type="protein sequence ID" value="MBB3187908.1"/>
    <property type="molecule type" value="Genomic_DNA"/>
</dbReference>
<evidence type="ECO:0000313" key="4">
    <source>
        <dbReference type="Proteomes" id="UP000544222"/>
    </source>
</evidence>
<dbReference type="RefSeq" id="WP_183413719.1">
    <property type="nucleotide sequence ID" value="NZ_JACHYB010000002.1"/>
</dbReference>
<protein>
    <submittedName>
        <fullName evidence="3">Alpha-beta hydrolase superfamily lysophospholipase</fullName>
    </submittedName>
</protein>
<keyword evidence="4" id="KW-1185">Reference proteome</keyword>
<comment type="caution">
    <text evidence="3">The sequence shown here is derived from an EMBL/GenBank/DDBJ whole genome shotgun (WGS) entry which is preliminary data.</text>
</comment>
<evidence type="ECO:0000313" key="3">
    <source>
        <dbReference type="EMBL" id="MBB3187908.1"/>
    </source>
</evidence>
<dbReference type="PANTHER" id="PTHR11614">
    <property type="entry name" value="PHOSPHOLIPASE-RELATED"/>
    <property type="match status" value="1"/>
</dbReference>